<protein>
    <recommendedName>
        <fullName evidence="3">Vitelline membrane outer layer protein 1</fullName>
    </recommendedName>
</protein>
<accession>D8TM39</accession>
<dbReference type="eggNOG" id="ENOG502S24T">
    <property type="taxonomic scope" value="Eukaryota"/>
</dbReference>
<dbReference type="InParanoid" id="D8TM39"/>
<dbReference type="OrthoDB" id="533786at2759"/>
<dbReference type="KEGG" id="vcn:VOLCADRAFT_87734"/>
<dbReference type="InterPro" id="IPR036706">
    <property type="entry name" value="VOMI_sf"/>
</dbReference>
<dbReference type="SUPFAM" id="SSF51092">
    <property type="entry name" value="Vitelline membrane outer protein-I (VMO-I)"/>
    <property type="match status" value="1"/>
</dbReference>
<keyword evidence="2" id="KW-1185">Reference proteome</keyword>
<dbReference type="PANTHER" id="PTHR18841">
    <property type="entry name" value="VITELLINE MEMBRANE OUTER LAYER PROTEIN I-RELATED"/>
    <property type="match status" value="1"/>
</dbReference>
<evidence type="ECO:0008006" key="3">
    <source>
        <dbReference type="Google" id="ProtNLM"/>
    </source>
</evidence>
<evidence type="ECO:0000313" key="1">
    <source>
        <dbReference type="EMBL" id="EFJ51438.1"/>
    </source>
</evidence>
<dbReference type="InterPro" id="IPR005515">
    <property type="entry name" value="VOMI"/>
</dbReference>
<dbReference type="AlphaFoldDB" id="D8TM39"/>
<dbReference type="Pfam" id="PF03762">
    <property type="entry name" value="VOMI"/>
    <property type="match status" value="1"/>
</dbReference>
<dbReference type="STRING" id="3068.D8TM39"/>
<dbReference type="EMBL" id="GL378327">
    <property type="protein sequence ID" value="EFJ51438.1"/>
    <property type="molecule type" value="Genomic_DNA"/>
</dbReference>
<proteinExistence type="predicted"/>
<reference evidence="1 2" key="1">
    <citation type="journal article" date="2010" name="Science">
        <title>Genomic analysis of organismal complexity in the multicellular green alga Volvox carteri.</title>
        <authorList>
            <person name="Prochnik S.E."/>
            <person name="Umen J."/>
            <person name="Nedelcu A.M."/>
            <person name="Hallmann A."/>
            <person name="Miller S.M."/>
            <person name="Nishii I."/>
            <person name="Ferris P."/>
            <person name="Kuo A."/>
            <person name="Mitros T."/>
            <person name="Fritz-Laylin L.K."/>
            <person name="Hellsten U."/>
            <person name="Chapman J."/>
            <person name="Simakov O."/>
            <person name="Rensing S.A."/>
            <person name="Terry A."/>
            <person name="Pangilinan J."/>
            <person name="Kapitonov V."/>
            <person name="Jurka J."/>
            <person name="Salamov A."/>
            <person name="Shapiro H."/>
            <person name="Schmutz J."/>
            <person name="Grimwood J."/>
            <person name="Lindquist E."/>
            <person name="Lucas S."/>
            <person name="Grigoriev I.V."/>
            <person name="Schmitt R."/>
            <person name="Kirk D."/>
            <person name="Rokhsar D.S."/>
        </authorList>
    </citation>
    <scope>NUCLEOTIDE SEQUENCE [LARGE SCALE GENOMIC DNA]</scope>
    <source>
        <strain evidence="2">f. Nagariensis / Eve</strain>
    </source>
</reference>
<name>D8TM39_VOLCA</name>
<dbReference type="GO" id="GO:0005615">
    <property type="term" value="C:extracellular space"/>
    <property type="evidence" value="ECO:0007669"/>
    <property type="project" value="TreeGrafter"/>
</dbReference>
<dbReference type="GeneID" id="9620353"/>
<dbReference type="Proteomes" id="UP000001058">
    <property type="component" value="Unassembled WGS sequence"/>
</dbReference>
<evidence type="ECO:0000313" key="2">
    <source>
        <dbReference type="Proteomes" id="UP000001058"/>
    </source>
</evidence>
<dbReference type="PANTHER" id="PTHR18841:SF0">
    <property type="entry name" value="VITELLINE MEMBRANE OUTER LAYER 1 HOMOLOG A-RELATED"/>
    <property type="match status" value="1"/>
</dbReference>
<dbReference type="RefSeq" id="XP_002947390.1">
    <property type="nucleotide sequence ID" value="XM_002947344.1"/>
</dbReference>
<dbReference type="Gene3D" id="2.100.10.20">
    <property type="entry name" value="Vitelline membrane outer layer protein I (VOMI)"/>
    <property type="match status" value="1"/>
</dbReference>
<gene>
    <name evidence="1" type="ORF">VOLCADRAFT_87734</name>
</gene>
<organism evidence="2">
    <name type="scientific">Volvox carteri f. nagariensis</name>
    <dbReference type="NCBI Taxonomy" id="3068"/>
    <lineage>
        <taxon>Eukaryota</taxon>
        <taxon>Viridiplantae</taxon>
        <taxon>Chlorophyta</taxon>
        <taxon>core chlorophytes</taxon>
        <taxon>Chlorophyceae</taxon>
        <taxon>CS clade</taxon>
        <taxon>Chlamydomonadales</taxon>
        <taxon>Volvocaceae</taxon>
        <taxon>Volvox</taxon>
    </lineage>
</organism>
<sequence>MQTPTVSLFINGRWTSGKLPLVQRLGAEKRYVVAFTRAFKRVKMIIVITSQFTCCAPAPAAAAAGALAQQQTPPTTATRGPLSSVTSGGLQSPLQLVLLDPESAPPPIANVSTGPDEGTVKSGTPNYLVNLVAILTVHDGYWGDWKMPTPYPNLYEGRALTGFQLRSEPPQGTGDDTALNGLRIRCSFGPSMLSVTDGLWGAWYPSSSIISCPSNTYIIGARMQVEPKQGSSGDDTAANAIEFMCGSITTVPTEIRVNSLPTSWGAWTPWVQCPLGTRVCGAQARFESSQVSYMH</sequence>